<dbReference type="AlphaFoldDB" id="A0AA35ZSL7"/>
<sequence length="543" mass="63462">MEELNQDMWWERENSSQYQCYNDLYYESYNDDTCDDPYHDDCWWTDDSTQSHNHESPCFMEDHESDESSFSKKLDQMLDILSETFNKEEDNSKSISVIEKQLEHITKNLNQQPSDNLSNTTLVNEVTFPCSDKLFDNKVHKLTPPELEHVVEDYVSLNDHETESISEIKEVEIELDKYNEDFHELEESKVGEGFVEANSTPYPVILKKPETQLFVLTDSKINSKYKQINLIIYRPLLATIYAQIGCQEGAIDILFGNHKVRCLVFGPTNDFPISGDYYVINTIHDYVYEHTVIMLSDTTLDLEKIFSGNRSKSLANSGIQHMERKLWNKKHDATHAHKSKMKVLHNIKHRLKKFTRWKDAWLFKTRFKHHCGRIKRKKVDFHKAKKVFYMIRFLKVVFQGMVLACTNPSPTLDSSNYKQTNLIIDRPLLATIYAQIGCQEGAIDMLFGNHKVRCLVFGPTNDSPISGDYRVINTIHDYVYEHTVTMLSDTTLDLEKIFSCNRSKSLDNSGIQHMERKLWNKKHDATHAHKSKMKVLHDIKHRL</sequence>
<proteinExistence type="predicted"/>
<keyword evidence="1" id="KW-0175">Coiled coil</keyword>
<dbReference type="Proteomes" id="UP001177003">
    <property type="component" value="Chromosome 8"/>
</dbReference>
<keyword evidence="3" id="KW-1185">Reference proteome</keyword>
<organism evidence="2 3">
    <name type="scientific">Lactuca saligna</name>
    <name type="common">Willowleaf lettuce</name>
    <dbReference type="NCBI Taxonomy" id="75948"/>
    <lineage>
        <taxon>Eukaryota</taxon>
        <taxon>Viridiplantae</taxon>
        <taxon>Streptophyta</taxon>
        <taxon>Embryophyta</taxon>
        <taxon>Tracheophyta</taxon>
        <taxon>Spermatophyta</taxon>
        <taxon>Magnoliopsida</taxon>
        <taxon>eudicotyledons</taxon>
        <taxon>Gunneridae</taxon>
        <taxon>Pentapetalae</taxon>
        <taxon>asterids</taxon>
        <taxon>campanulids</taxon>
        <taxon>Asterales</taxon>
        <taxon>Asteraceae</taxon>
        <taxon>Cichorioideae</taxon>
        <taxon>Cichorieae</taxon>
        <taxon>Lactucinae</taxon>
        <taxon>Lactuca</taxon>
    </lineage>
</organism>
<evidence type="ECO:0000256" key="1">
    <source>
        <dbReference type="SAM" id="Coils"/>
    </source>
</evidence>
<evidence type="ECO:0000313" key="2">
    <source>
        <dbReference type="EMBL" id="CAI9298125.1"/>
    </source>
</evidence>
<name>A0AA35ZSL7_LACSI</name>
<accession>A0AA35ZSL7</accession>
<evidence type="ECO:0000313" key="3">
    <source>
        <dbReference type="Proteomes" id="UP001177003"/>
    </source>
</evidence>
<feature type="coiled-coil region" evidence="1">
    <location>
        <begin position="161"/>
        <end position="188"/>
    </location>
</feature>
<protein>
    <submittedName>
        <fullName evidence="2">Uncharacterized protein</fullName>
    </submittedName>
</protein>
<reference evidence="2" key="1">
    <citation type="submission" date="2023-04" db="EMBL/GenBank/DDBJ databases">
        <authorList>
            <person name="Vijverberg K."/>
            <person name="Xiong W."/>
            <person name="Schranz E."/>
        </authorList>
    </citation>
    <scope>NUCLEOTIDE SEQUENCE</scope>
</reference>
<gene>
    <name evidence="2" type="ORF">LSALG_LOCUS36903</name>
</gene>
<dbReference type="EMBL" id="OX465084">
    <property type="protein sequence ID" value="CAI9298125.1"/>
    <property type="molecule type" value="Genomic_DNA"/>
</dbReference>